<dbReference type="Gene3D" id="1.25.50.20">
    <property type="match status" value="1"/>
</dbReference>
<dbReference type="InterPro" id="IPR042097">
    <property type="entry name" value="Aminopeptidase_N-like_N_sf"/>
</dbReference>
<evidence type="ECO:0000259" key="22">
    <source>
        <dbReference type="Pfam" id="PF01433"/>
    </source>
</evidence>
<feature type="binding site" evidence="17">
    <location>
        <position position="389"/>
    </location>
    <ligand>
        <name>Zn(2+)</name>
        <dbReference type="ChEBI" id="CHEBI:29105"/>
        <note>catalytic</note>
    </ligand>
</feature>
<keyword evidence="11" id="KW-1133">Transmembrane helix</keyword>
<evidence type="ECO:0000256" key="5">
    <source>
        <dbReference type="ARBA" id="ARBA00022670"/>
    </source>
</evidence>
<dbReference type="FunFam" id="2.60.40.1730:FF:000012">
    <property type="entry name" value="Aminopeptidase N"/>
    <property type="match status" value="1"/>
</dbReference>
<evidence type="ECO:0000256" key="20">
    <source>
        <dbReference type="SAM" id="Coils"/>
    </source>
</evidence>
<evidence type="ECO:0000313" key="26">
    <source>
        <dbReference type="RefSeq" id="XP_019636319.1"/>
    </source>
</evidence>
<dbReference type="InterPro" id="IPR014782">
    <property type="entry name" value="Peptidase_M1_dom"/>
</dbReference>
<feature type="domain" description="Aminopeptidase N-like N-terminal" evidence="24">
    <location>
        <begin position="67"/>
        <end position="257"/>
    </location>
</feature>
<evidence type="ECO:0000256" key="15">
    <source>
        <dbReference type="ARBA" id="ARBA00023180"/>
    </source>
</evidence>
<evidence type="ECO:0000259" key="23">
    <source>
        <dbReference type="Pfam" id="PF11838"/>
    </source>
</evidence>
<keyword evidence="13" id="KW-0472">Membrane</keyword>
<evidence type="ECO:0000256" key="17">
    <source>
        <dbReference type="PIRSR" id="PIRSR634016-3"/>
    </source>
</evidence>
<dbReference type="InterPro" id="IPR050344">
    <property type="entry name" value="Peptidase_M1_aminopeptidases"/>
</dbReference>
<dbReference type="GO" id="GO:0005737">
    <property type="term" value="C:cytoplasm"/>
    <property type="evidence" value="ECO:0007669"/>
    <property type="project" value="TreeGrafter"/>
</dbReference>
<evidence type="ECO:0000256" key="1">
    <source>
        <dbReference type="ARBA" id="ARBA00004236"/>
    </source>
</evidence>
<keyword evidence="8 19" id="KW-0378">Hydrolase</keyword>
<dbReference type="EC" id="3.4.11.-" evidence="19"/>
<feature type="binding site" evidence="17">
    <location>
        <position position="366"/>
    </location>
    <ligand>
        <name>Zn(2+)</name>
        <dbReference type="ChEBI" id="CHEBI:29105"/>
        <note>catalytic</note>
    </ligand>
</feature>
<keyword evidence="15" id="KW-0325">Glycoprotein</keyword>
<evidence type="ECO:0000256" key="2">
    <source>
        <dbReference type="ARBA" id="ARBA00004606"/>
    </source>
</evidence>
<evidence type="ECO:0000256" key="14">
    <source>
        <dbReference type="ARBA" id="ARBA00023157"/>
    </source>
</evidence>
<dbReference type="SUPFAM" id="SSF63737">
    <property type="entry name" value="Leukotriene A4 hydrolase N-terminal domain"/>
    <property type="match status" value="1"/>
</dbReference>
<evidence type="ECO:0000256" key="13">
    <source>
        <dbReference type="ARBA" id="ARBA00023136"/>
    </source>
</evidence>
<dbReference type="Gene3D" id="1.10.390.10">
    <property type="entry name" value="Neutral Protease Domain 2"/>
    <property type="match status" value="1"/>
</dbReference>
<dbReference type="FunFam" id="2.60.40.1910:FF:000006">
    <property type="entry name" value="Aminopeptidase"/>
    <property type="match status" value="1"/>
</dbReference>
<protein>
    <recommendedName>
        <fullName evidence="19">Aminopeptidase</fullName>
        <ecNumber evidence="19">3.4.11.-</ecNumber>
    </recommendedName>
</protein>
<keyword evidence="9 17" id="KW-0862">Zinc</keyword>
<evidence type="ECO:0000256" key="18">
    <source>
        <dbReference type="PIRSR" id="PIRSR634016-4"/>
    </source>
</evidence>
<keyword evidence="7 17" id="KW-0479">Metal-binding</keyword>
<feature type="active site" description="Proton acceptor" evidence="16">
    <location>
        <position position="367"/>
    </location>
</feature>
<dbReference type="InterPro" id="IPR024571">
    <property type="entry name" value="ERAP1-like_C_dom"/>
</dbReference>
<dbReference type="AlphaFoldDB" id="A0A6P4ZQI8"/>
<keyword evidence="10" id="KW-0735">Signal-anchor</keyword>
<dbReference type="Proteomes" id="UP000515135">
    <property type="component" value="Unplaced"/>
</dbReference>
<dbReference type="GO" id="GO:0042277">
    <property type="term" value="F:peptide binding"/>
    <property type="evidence" value="ECO:0007669"/>
    <property type="project" value="TreeGrafter"/>
</dbReference>
<dbReference type="GeneID" id="109478945"/>
<comment type="subcellular location">
    <subcellularLocation>
        <location evidence="1">Cell membrane</location>
    </subcellularLocation>
    <subcellularLocation>
        <location evidence="2">Membrane</location>
        <topology evidence="2">Single-pass type II membrane protein</topology>
    </subcellularLocation>
</comment>
<keyword evidence="5 19" id="KW-0645">Protease</keyword>
<keyword evidence="12 19" id="KW-0482">Metalloprotease</keyword>
<dbReference type="Gene3D" id="2.60.40.1730">
    <property type="entry name" value="tricorn interacting facor f3 domain"/>
    <property type="match status" value="1"/>
</dbReference>
<dbReference type="RefSeq" id="XP_019636319.1">
    <property type="nucleotide sequence ID" value="XM_019780760.1"/>
</dbReference>
<evidence type="ECO:0000256" key="11">
    <source>
        <dbReference type="ARBA" id="ARBA00022989"/>
    </source>
</evidence>
<proteinExistence type="inferred from homology"/>
<evidence type="ECO:0000256" key="7">
    <source>
        <dbReference type="ARBA" id="ARBA00022723"/>
    </source>
</evidence>
<keyword evidence="19" id="KW-0031">Aminopeptidase</keyword>
<evidence type="ECO:0000256" key="6">
    <source>
        <dbReference type="ARBA" id="ARBA00022692"/>
    </source>
</evidence>
<reference evidence="26" key="1">
    <citation type="submission" date="2025-08" db="UniProtKB">
        <authorList>
            <consortium name="RefSeq"/>
        </authorList>
    </citation>
    <scope>IDENTIFICATION</scope>
    <source>
        <tissue evidence="26">Gonad</tissue>
    </source>
</reference>
<evidence type="ECO:0000313" key="25">
    <source>
        <dbReference type="Proteomes" id="UP000515135"/>
    </source>
</evidence>
<dbReference type="SUPFAM" id="SSF55486">
    <property type="entry name" value="Metalloproteases ('zincins'), catalytic domain"/>
    <property type="match status" value="1"/>
</dbReference>
<dbReference type="InterPro" id="IPR001930">
    <property type="entry name" value="Peptidase_M1"/>
</dbReference>
<dbReference type="CDD" id="cd09601">
    <property type="entry name" value="M1_APN-Q_like"/>
    <property type="match status" value="1"/>
</dbReference>
<evidence type="ECO:0000256" key="9">
    <source>
        <dbReference type="ARBA" id="ARBA00022833"/>
    </source>
</evidence>
<feature type="coiled-coil region" evidence="20">
    <location>
        <begin position="31"/>
        <end position="58"/>
    </location>
</feature>
<keyword evidence="6" id="KW-0812">Transmembrane</keyword>
<dbReference type="FunFam" id="1.10.390.10:FF:000008">
    <property type="entry name" value="Thyrotropin-releasing hormone-degrading ectoenzyme"/>
    <property type="match status" value="1"/>
</dbReference>
<dbReference type="PANTHER" id="PTHR11533:SF294">
    <property type="entry name" value="THYROTROPIN-RELEASING HORMONE-DEGRADING ECTOENZYME"/>
    <property type="match status" value="1"/>
</dbReference>
<evidence type="ECO:0000259" key="24">
    <source>
        <dbReference type="Pfam" id="PF17900"/>
    </source>
</evidence>
<gene>
    <name evidence="26" type="primary">LOC109478945</name>
</gene>
<evidence type="ECO:0000256" key="19">
    <source>
        <dbReference type="RuleBase" id="RU364040"/>
    </source>
</evidence>
<evidence type="ECO:0000256" key="12">
    <source>
        <dbReference type="ARBA" id="ARBA00023049"/>
    </source>
</evidence>
<comment type="similarity">
    <text evidence="3 19">Belongs to the peptidase M1 family.</text>
</comment>
<evidence type="ECO:0000256" key="4">
    <source>
        <dbReference type="ARBA" id="ARBA00022475"/>
    </source>
</evidence>
<dbReference type="InterPro" id="IPR034016">
    <property type="entry name" value="M1_APN-typ"/>
</dbReference>
<keyword evidence="14" id="KW-1015">Disulfide bond</keyword>
<dbReference type="PANTHER" id="PTHR11533">
    <property type="entry name" value="PROTEASE M1 ZINC METALLOPROTEASE"/>
    <property type="match status" value="1"/>
</dbReference>
<evidence type="ECO:0000256" key="10">
    <source>
        <dbReference type="ARBA" id="ARBA00022968"/>
    </source>
</evidence>
<dbReference type="GO" id="GO:0006508">
    <property type="term" value="P:proteolysis"/>
    <property type="evidence" value="ECO:0007669"/>
    <property type="project" value="UniProtKB-KW"/>
</dbReference>
<dbReference type="GO" id="GO:0008270">
    <property type="term" value="F:zinc ion binding"/>
    <property type="evidence" value="ECO:0007669"/>
    <property type="project" value="UniProtKB-UniRule"/>
</dbReference>
<organism evidence="25 26">
    <name type="scientific">Branchiostoma belcheri</name>
    <name type="common">Amphioxus</name>
    <dbReference type="NCBI Taxonomy" id="7741"/>
    <lineage>
        <taxon>Eukaryota</taxon>
        <taxon>Metazoa</taxon>
        <taxon>Chordata</taxon>
        <taxon>Cephalochordata</taxon>
        <taxon>Leptocardii</taxon>
        <taxon>Amphioxiformes</taxon>
        <taxon>Branchiostomatidae</taxon>
        <taxon>Branchiostoma</taxon>
    </lineage>
</organism>
<feature type="domain" description="Peptidase M1 membrane alanine aminopeptidase" evidence="22">
    <location>
        <begin position="294"/>
        <end position="516"/>
    </location>
</feature>
<dbReference type="Pfam" id="PF01433">
    <property type="entry name" value="Peptidase_M1"/>
    <property type="match status" value="1"/>
</dbReference>
<comment type="cofactor">
    <cofactor evidence="17 19">
        <name>Zn(2+)</name>
        <dbReference type="ChEBI" id="CHEBI:29105"/>
    </cofactor>
    <text evidence="17 19">Binds 1 zinc ion per subunit.</text>
</comment>
<keyword evidence="4" id="KW-1003">Cell membrane</keyword>
<dbReference type="KEGG" id="bbel:109478945"/>
<feature type="signal peptide" evidence="21">
    <location>
        <begin position="1"/>
        <end position="22"/>
    </location>
</feature>
<feature type="chain" id="PRO_5027939648" description="Aminopeptidase" evidence="21">
    <location>
        <begin position="23"/>
        <end position="940"/>
    </location>
</feature>
<dbReference type="InterPro" id="IPR027268">
    <property type="entry name" value="Peptidase_M4/M1_CTD_sf"/>
</dbReference>
<dbReference type="InterPro" id="IPR045357">
    <property type="entry name" value="Aminopeptidase_N-like_N"/>
</dbReference>
<dbReference type="GO" id="GO:0070006">
    <property type="term" value="F:metalloaminopeptidase activity"/>
    <property type="evidence" value="ECO:0007669"/>
    <property type="project" value="TreeGrafter"/>
</dbReference>
<accession>A0A6P4ZQI8</accession>
<dbReference type="FunFam" id="1.25.50.20:FF:000001">
    <property type="entry name" value="Aminopeptidase"/>
    <property type="match status" value="1"/>
</dbReference>
<keyword evidence="20" id="KW-0175">Coiled coil</keyword>
<keyword evidence="21" id="KW-0732">Signal</keyword>
<dbReference type="GO" id="GO:0005886">
    <property type="term" value="C:plasma membrane"/>
    <property type="evidence" value="ECO:0007669"/>
    <property type="project" value="UniProtKB-SubCell"/>
</dbReference>
<feature type="domain" description="ERAP1-like C-terminal" evidence="23">
    <location>
        <begin position="602"/>
        <end position="921"/>
    </location>
</feature>
<dbReference type="OrthoDB" id="510539at2759"/>
<sequence>MGTVAKMLLMVCLLPLLRNVEGDLFEQSQALAEISHTLEDLEDVEQLLERKREEEILQSARLPNNVVPLHYDLRLEVDLQKFEVIGRVAITVRCDETSSYILLHTDKIEIVGGVSRPRLQGQDGGDTPTITSWSLHPENDFLLLKLDGDLIKDGVYIVRIHFRNVLRDQLIGHYRSSYLNGNKEKRYLATTQFEPTGARKAFPCFDEPELKATFKVTLVHQTEYHAMSNMPIERSVKGKDGWVTDHFLTSPKMATYLVAFVVSDFTSVRLTTQSGIEIRALARPQAIAEGKGAYALDIAGKILPHFEEYLGVPYSLPKLDLAAIPDFPMGGMENWGLIVMTEDSLLYDAKIPSAAAKENVIGVVSHELGHMWFGDLVTMKWWDGLWLNEGITTYMGQLGTDFAEPDMKIMDMFTSNVRRTMEQDSLSSSRPVYQPVHRPSQIAEIFDGITYTKGAAVVRMLHHAVGDTAFRRAFKSYLQKYAYGNTVQDQLWAEFTKALNAEGREDLDVKVMMDTWILQKGYPVITFARDYSSGKAEVTQQHFLKDASVSTKAPGSKSVYKWYVPVSFTTQSTGSENPKSVWMKPTSDTEVIDLEGADADDWMLGNVGRVGYYRVNYDINNWRLLINHLKSDEFRDIPVVNRGTLVDDALSLAGASMLDITVALDLSQYLVRERSYVAWDMAESALRYIGDNLGTNNSKKWKDYMGQLITPFYNDVSWTDEAGTFQEEMGQALAVRSACRFDQADCLARSKSMFKRWMDTNNNSHIPERLKTTVYCTAIHHGGKAEWEFAWQQYRQAADGSGEQNSLFRALSCSQDADILKTHLEQSLDSKLIRKQKSAEVVENVALNREGKYLAWEFFVGNWEFYFKSFNEVTSLGDTVTVVTSQFSTDKDLEKLLSFTKDRNLGSATRAFQQAIESTQRNIRWRQNNEDKVEKWLEEN</sequence>
<evidence type="ECO:0000256" key="16">
    <source>
        <dbReference type="PIRSR" id="PIRSR634016-1"/>
    </source>
</evidence>
<dbReference type="Pfam" id="PF17900">
    <property type="entry name" value="Peptidase_M1_N"/>
    <property type="match status" value="1"/>
</dbReference>
<keyword evidence="25" id="KW-1185">Reference proteome</keyword>
<dbReference type="PRINTS" id="PR00756">
    <property type="entry name" value="ALADIPTASE"/>
</dbReference>
<dbReference type="Gene3D" id="2.60.40.1910">
    <property type="match status" value="1"/>
</dbReference>
<feature type="binding site" evidence="17">
    <location>
        <position position="370"/>
    </location>
    <ligand>
        <name>Zn(2+)</name>
        <dbReference type="ChEBI" id="CHEBI:29105"/>
        <note>catalytic</note>
    </ligand>
</feature>
<name>A0A6P4ZQI8_BRABE</name>
<evidence type="ECO:0000256" key="8">
    <source>
        <dbReference type="ARBA" id="ARBA00022801"/>
    </source>
</evidence>
<evidence type="ECO:0000256" key="3">
    <source>
        <dbReference type="ARBA" id="ARBA00010136"/>
    </source>
</evidence>
<dbReference type="Pfam" id="PF11838">
    <property type="entry name" value="ERAP1_C"/>
    <property type="match status" value="1"/>
</dbReference>
<dbReference type="GO" id="GO:0005615">
    <property type="term" value="C:extracellular space"/>
    <property type="evidence" value="ECO:0007669"/>
    <property type="project" value="TreeGrafter"/>
</dbReference>
<evidence type="ECO:0000256" key="21">
    <source>
        <dbReference type="SAM" id="SignalP"/>
    </source>
</evidence>
<dbReference type="GO" id="GO:0043171">
    <property type="term" value="P:peptide catabolic process"/>
    <property type="evidence" value="ECO:0007669"/>
    <property type="project" value="TreeGrafter"/>
</dbReference>
<feature type="site" description="Transition state stabilizer" evidence="18">
    <location>
        <position position="451"/>
    </location>
</feature>